<reference evidence="1 2" key="1">
    <citation type="submission" date="2020-12" db="EMBL/GenBank/DDBJ databases">
        <title>HMF7856_wgs.fasta genome submission.</title>
        <authorList>
            <person name="Kang H."/>
            <person name="Kim H."/>
            <person name="Joh K."/>
        </authorList>
    </citation>
    <scope>NUCLEOTIDE SEQUENCE [LARGE SCALE GENOMIC DNA]</scope>
    <source>
        <strain evidence="1 2">HMF7856</strain>
    </source>
</reference>
<organism evidence="1 2">
    <name type="scientific">Mucilaginibacter ginkgonis</name>
    <dbReference type="NCBI Taxonomy" id="2682091"/>
    <lineage>
        <taxon>Bacteria</taxon>
        <taxon>Pseudomonadati</taxon>
        <taxon>Bacteroidota</taxon>
        <taxon>Sphingobacteriia</taxon>
        <taxon>Sphingobacteriales</taxon>
        <taxon>Sphingobacteriaceae</taxon>
        <taxon>Mucilaginibacter</taxon>
    </lineage>
</organism>
<dbReference type="RefSeq" id="WP_157522059.1">
    <property type="nucleotide sequence ID" value="NZ_CP066775.1"/>
</dbReference>
<dbReference type="KEGG" id="mgik:GO620_003050"/>
<dbReference type="PROSITE" id="PS51257">
    <property type="entry name" value="PROKAR_LIPOPROTEIN"/>
    <property type="match status" value="1"/>
</dbReference>
<accession>A0A6I4HUF5</accession>
<dbReference type="Proteomes" id="UP000429232">
    <property type="component" value="Chromosome"/>
</dbReference>
<proteinExistence type="predicted"/>
<dbReference type="Pfam" id="PF14054">
    <property type="entry name" value="DUF4249"/>
    <property type="match status" value="1"/>
</dbReference>
<protein>
    <submittedName>
        <fullName evidence="1">DUF4249 domain-containing protein</fullName>
    </submittedName>
</protein>
<gene>
    <name evidence="1" type="ORF">GO620_003050</name>
</gene>
<sequence length="385" mass="42491">MTIKLSTYRNLLFAVVALTVTACRQAYVPPVSSATTNSLVVEGLINVSADSTLIQLSRTVKLTDTVSIKPELNAQLSVENDAGANYNLTAMGKGRYYAVNHPLPASAKYRLRIKTADGKAYLSDYVQAKISPPIDSINWKAAPDKLTIYANTHDTQNATTYYKYSYAETWEFHSASESFLKTGVNIVVSRPAAEEIYTCWANANSTLINLASSAKLTQDVIFQNPITTISYDSEKLGIRYSTLVKQYALTKEAFDFWTNLKKNTEQLGSIFDAQPSVLSGNIHNTNDPAEVVVGYISAGTVSATRIFINKTQLPANYIINRQFECSEDSIPFVAMGGRRPVEEFIYTNLLIPLRGYGSPLTGYIATTHECADCTLRGVNNKPTFW</sequence>
<dbReference type="InterPro" id="IPR025345">
    <property type="entry name" value="DUF4249"/>
</dbReference>
<dbReference type="EMBL" id="CP066775">
    <property type="protein sequence ID" value="QQL50449.1"/>
    <property type="molecule type" value="Genomic_DNA"/>
</dbReference>
<evidence type="ECO:0000313" key="2">
    <source>
        <dbReference type="Proteomes" id="UP000429232"/>
    </source>
</evidence>
<evidence type="ECO:0000313" key="1">
    <source>
        <dbReference type="EMBL" id="QQL50449.1"/>
    </source>
</evidence>
<dbReference type="AlphaFoldDB" id="A0A6I4HUF5"/>
<name>A0A6I4HUF5_9SPHI</name>
<keyword evidence="2" id="KW-1185">Reference proteome</keyword>